<dbReference type="InterPro" id="IPR002397">
    <property type="entry name" value="Cyt_P450_B"/>
</dbReference>
<comment type="caution">
    <text evidence="8">The sequence shown here is derived from an EMBL/GenBank/DDBJ whole genome shotgun (WGS) entry which is preliminary data.</text>
</comment>
<dbReference type="RefSeq" id="WP_184857852.1">
    <property type="nucleotide sequence ID" value="NZ_BAAAWY010000013.1"/>
</dbReference>
<dbReference type="Proteomes" id="UP000585638">
    <property type="component" value="Unassembled WGS sequence"/>
</dbReference>
<dbReference type="GO" id="GO:0020037">
    <property type="term" value="F:heme binding"/>
    <property type="evidence" value="ECO:0007669"/>
    <property type="project" value="InterPro"/>
</dbReference>
<name>A0A7W9KAR7_9PSEU</name>
<dbReference type="AlphaFoldDB" id="A0A7W9KAR7"/>
<dbReference type="GO" id="GO:0036199">
    <property type="term" value="F:cholest-4-en-3-one 26-monooxygenase activity"/>
    <property type="evidence" value="ECO:0007669"/>
    <property type="project" value="TreeGrafter"/>
</dbReference>
<dbReference type="InterPro" id="IPR001128">
    <property type="entry name" value="Cyt_P450"/>
</dbReference>
<sequence length="377" mass="41139">MTTTGNAFVHHDERSGTWTVSGHPEILAALSDPATFSSNVPRLVGGDAGDDDGNLVQMDPPGHRKLRTLVSHAFTPKVVAGLEPRIAALTTELLDDMDGDVELVSQLAHPLPVIVIAELLGVPASDRALFRKWADVLIAGDAEFTAKDEDGAQKQRFEKLARDVQPMVEYLIRHAHERRAEPRHDLLTALVQAEVDGERLTDGQLVNFATLLLFAGHITTTLLLGNTVLCLDEHPEQAARIRADRSLLPGAIEESLRLRSPFTVLARVTNTEVELGGQVIPADQMVLLRVRTANLDPRVFARPDEFDPARDPNPHLSFGRGIHFCLGAPLARLEGRIALNLLLDRFPVLRTDPADPPVPLPSPNMTGVASLPLRTAY</sequence>
<keyword evidence="2 7" id="KW-0349">Heme</keyword>
<evidence type="ECO:0000256" key="7">
    <source>
        <dbReference type="RuleBase" id="RU000461"/>
    </source>
</evidence>
<gene>
    <name evidence="8" type="ORF">BJ998_000349</name>
</gene>
<evidence type="ECO:0008006" key="10">
    <source>
        <dbReference type="Google" id="ProtNLM"/>
    </source>
</evidence>
<dbReference type="Pfam" id="PF00067">
    <property type="entry name" value="p450"/>
    <property type="match status" value="1"/>
</dbReference>
<evidence type="ECO:0000256" key="2">
    <source>
        <dbReference type="ARBA" id="ARBA00022617"/>
    </source>
</evidence>
<dbReference type="CDD" id="cd11032">
    <property type="entry name" value="P450_EryK-like"/>
    <property type="match status" value="1"/>
</dbReference>
<evidence type="ECO:0000256" key="5">
    <source>
        <dbReference type="ARBA" id="ARBA00023004"/>
    </source>
</evidence>
<keyword evidence="4 7" id="KW-0560">Oxidoreductase</keyword>
<dbReference type="PROSITE" id="PS00086">
    <property type="entry name" value="CYTOCHROME_P450"/>
    <property type="match status" value="1"/>
</dbReference>
<keyword evidence="3 7" id="KW-0479">Metal-binding</keyword>
<keyword evidence="9" id="KW-1185">Reference proteome</keyword>
<evidence type="ECO:0000313" key="9">
    <source>
        <dbReference type="Proteomes" id="UP000585638"/>
    </source>
</evidence>
<proteinExistence type="inferred from homology"/>
<evidence type="ECO:0000256" key="4">
    <source>
        <dbReference type="ARBA" id="ARBA00023002"/>
    </source>
</evidence>
<dbReference type="GO" id="GO:0005506">
    <property type="term" value="F:iron ion binding"/>
    <property type="evidence" value="ECO:0007669"/>
    <property type="project" value="InterPro"/>
</dbReference>
<dbReference type="InterPro" id="IPR036396">
    <property type="entry name" value="Cyt_P450_sf"/>
</dbReference>
<keyword evidence="5 7" id="KW-0408">Iron</keyword>
<dbReference type="InterPro" id="IPR017972">
    <property type="entry name" value="Cyt_P450_CS"/>
</dbReference>
<dbReference type="Gene3D" id="1.10.630.10">
    <property type="entry name" value="Cytochrome P450"/>
    <property type="match status" value="1"/>
</dbReference>
<keyword evidence="6 7" id="KW-0503">Monooxygenase</keyword>
<organism evidence="8 9">
    <name type="scientific">Kutzneria kofuensis</name>
    <dbReference type="NCBI Taxonomy" id="103725"/>
    <lineage>
        <taxon>Bacteria</taxon>
        <taxon>Bacillati</taxon>
        <taxon>Actinomycetota</taxon>
        <taxon>Actinomycetes</taxon>
        <taxon>Pseudonocardiales</taxon>
        <taxon>Pseudonocardiaceae</taxon>
        <taxon>Kutzneria</taxon>
    </lineage>
</organism>
<evidence type="ECO:0000256" key="6">
    <source>
        <dbReference type="ARBA" id="ARBA00023033"/>
    </source>
</evidence>
<evidence type="ECO:0000256" key="3">
    <source>
        <dbReference type="ARBA" id="ARBA00022723"/>
    </source>
</evidence>
<dbReference type="FunFam" id="1.10.630.10:FF:000018">
    <property type="entry name" value="Cytochrome P450 monooxygenase"/>
    <property type="match status" value="1"/>
</dbReference>
<dbReference type="PANTHER" id="PTHR46696:SF4">
    <property type="entry name" value="BIOTIN BIOSYNTHESIS CYTOCHROME P450"/>
    <property type="match status" value="1"/>
</dbReference>
<comment type="similarity">
    <text evidence="1 7">Belongs to the cytochrome P450 family.</text>
</comment>
<reference evidence="8 9" key="1">
    <citation type="submission" date="2020-08" db="EMBL/GenBank/DDBJ databases">
        <title>Sequencing the genomes of 1000 actinobacteria strains.</title>
        <authorList>
            <person name="Klenk H.-P."/>
        </authorList>
    </citation>
    <scope>NUCLEOTIDE SEQUENCE [LARGE SCALE GENOMIC DNA]</scope>
    <source>
        <strain evidence="8 9">DSM 43851</strain>
    </source>
</reference>
<dbReference type="PRINTS" id="PR00359">
    <property type="entry name" value="BP450"/>
</dbReference>
<protein>
    <recommendedName>
        <fullName evidence="10">Cytochrome P450</fullName>
    </recommendedName>
</protein>
<dbReference type="SUPFAM" id="SSF48264">
    <property type="entry name" value="Cytochrome P450"/>
    <property type="match status" value="1"/>
</dbReference>
<evidence type="ECO:0000313" key="8">
    <source>
        <dbReference type="EMBL" id="MBB5889153.1"/>
    </source>
</evidence>
<accession>A0A7W9KAR7</accession>
<dbReference type="GO" id="GO:0008395">
    <property type="term" value="F:steroid hydroxylase activity"/>
    <property type="evidence" value="ECO:0007669"/>
    <property type="project" value="TreeGrafter"/>
</dbReference>
<dbReference type="PANTHER" id="PTHR46696">
    <property type="entry name" value="P450, PUTATIVE (EUROFUNG)-RELATED"/>
    <property type="match status" value="1"/>
</dbReference>
<dbReference type="GO" id="GO:0006707">
    <property type="term" value="P:cholesterol catabolic process"/>
    <property type="evidence" value="ECO:0007669"/>
    <property type="project" value="TreeGrafter"/>
</dbReference>
<evidence type="ECO:0000256" key="1">
    <source>
        <dbReference type="ARBA" id="ARBA00010617"/>
    </source>
</evidence>
<dbReference type="EMBL" id="JACHIR010000001">
    <property type="protein sequence ID" value="MBB5889153.1"/>
    <property type="molecule type" value="Genomic_DNA"/>
</dbReference>